<reference evidence="6 7" key="1">
    <citation type="submission" date="2020-08" db="EMBL/GenBank/DDBJ databases">
        <title>Sequencing the genomes of 1000 actinobacteria strains.</title>
        <authorList>
            <person name="Klenk H.-P."/>
        </authorList>
    </citation>
    <scope>NUCLEOTIDE SEQUENCE [LARGE SCALE GENOMIC DNA]</scope>
    <source>
        <strain evidence="6 7">DSM 23694</strain>
    </source>
</reference>
<evidence type="ECO:0000313" key="7">
    <source>
        <dbReference type="Proteomes" id="UP000523863"/>
    </source>
</evidence>
<evidence type="ECO:0000259" key="5">
    <source>
        <dbReference type="PROSITE" id="PS50977"/>
    </source>
</evidence>
<dbReference type="SUPFAM" id="SSF48498">
    <property type="entry name" value="Tetracyclin repressor-like, C-terminal domain"/>
    <property type="match status" value="1"/>
</dbReference>
<name>A0A7W8YB95_9MICC</name>
<dbReference type="InterPro" id="IPR001647">
    <property type="entry name" value="HTH_TetR"/>
</dbReference>
<dbReference type="InterPro" id="IPR036271">
    <property type="entry name" value="Tet_transcr_reg_TetR-rel_C_sf"/>
</dbReference>
<dbReference type="Gene3D" id="1.10.10.60">
    <property type="entry name" value="Homeodomain-like"/>
    <property type="match status" value="1"/>
</dbReference>
<sequence>MRNLASRLGVQAMSLYRYVPSRDVLIDGIVDLVLQDLDANPDVHKEPVDGWEEFVRRLSYGFRKVAHDHPQVFPVVATRPAQAPWIRPPMRSLTWIDRFLGALRESGFSAEATVRAYRAYSSFLLGHLLLELAGDDVDISDIVPDAGKTERATDHATLREKADLSEFPSVSELESLLKENHSRQEFERGLEETISWMARLQDA</sequence>
<accession>A0A7W8YB95</accession>
<dbReference type="InterPro" id="IPR009057">
    <property type="entry name" value="Homeodomain-like_sf"/>
</dbReference>
<dbReference type="EMBL" id="JACHBL010000001">
    <property type="protein sequence ID" value="MBB5598373.1"/>
    <property type="molecule type" value="Genomic_DNA"/>
</dbReference>
<evidence type="ECO:0000256" key="1">
    <source>
        <dbReference type="ARBA" id="ARBA00023015"/>
    </source>
</evidence>
<gene>
    <name evidence="6" type="ORF">BKA12_001453</name>
</gene>
<dbReference type="GO" id="GO:0045892">
    <property type="term" value="P:negative regulation of DNA-templated transcription"/>
    <property type="evidence" value="ECO:0007669"/>
    <property type="project" value="InterPro"/>
</dbReference>
<dbReference type="Gene3D" id="1.10.357.10">
    <property type="entry name" value="Tetracycline Repressor, domain 2"/>
    <property type="match status" value="1"/>
</dbReference>
<keyword evidence="3" id="KW-0804">Transcription</keyword>
<comment type="caution">
    <text evidence="6">The sequence shown here is derived from an EMBL/GenBank/DDBJ whole genome shotgun (WGS) entry which is preliminary data.</text>
</comment>
<evidence type="ECO:0000256" key="3">
    <source>
        <dbReference type="ARBA" id="ARBA00023163"/>
    </source>
</evidence>
<organism evidence="6 7">
    <name type="scientific">Neomicrococcus lactis</name>
    <dbReference type="NCBI Taxonomy" id="732241"/>
    <lineage>
        <taxon>Bacteria</taxon>
        <taxon>Bacillati</taxon>
        <taxon>Actinomycetota</taxon>
        <taxon>Actinomycetes</taxon>
        <taxon>Micrococcales</taxon>
        <taxon>Micrococcaceae</taxon>
        <taxon>Neomicrococcus</taxon>
    </lineage>
</organism>
<evidence type="ECO:0000256" key="4">
    <source>
        <dbReference type="PROSITE-ProRule" id="PRU00335"/>
    </source>
</evidence>
<dbReference type="Proteomes" id="UP000523863">
    <property type="component" value="Unassembled WGS sequence"/>
</dbReference>
<dbReference type="GO" id="GO:0003677">
    <property type="term" value="F:DNA binding"/>
    <property type="evidence" value="ECO:0007669"/>
    <property type="project" value="UniProtKB-UniRule"/>
</dbReference>
<dbReference type="AlphaFoldDB" id="A0A7W8YB95"/>
<protein>
    <submittedName>
        <fullName evidence="6">AcrR family transcriptional regulator</fullName>
    </submittedName>
</protein>
<dbReference type="PROSITE" id="PS50977">
    <property type="entry name" value="HTH_TETR_2"/>
    <property type="match status" value="1"/>
</dbReference>
<evidence type="ECO:0000256" key="2">
    <source>
        <dbReference type="ARBA" id="ARBA00023125"/>
    </source>
</evidence>
<dbReference type="SUPFAM" id="SSF46689">
    <property type="entry name" value="Homeodomain-like"/>
    <property type="match status" value="1"/>
</dbReference>
<comment type="caution">
    <text evidence="4">Lacks conserved residue(s) required for the propagation of feature annotation.</text>
</comment>
<feature type="domain" description="HTH tetR-type" evidence="5">
    <location>
        <begin position="1"/>
        <end position="37"/>
    </location>
</feature>
<keyword evidence="2 4" id="KW-0238">DNA-binding</keyword>
<dbReference type="InterPro" id="IPR004111">
    <property type="entry name" value="Repressor_TetR_C"/>
</dbReference>
<keyword evidence="7" id="KW-1185">Reference proteome</keyword>
<proteinExistence type="predicted"/>
<dbReference type="Pfam" id="PF02909">
    <property type="entry name" value="TetR_C_1"/>
    <property type="match status" value="1"/>
</dbReference>
<keyword evidence="1" id="KW-0805">Transcription regulation</keyword>
<evidence type="ECO:0000313" key="6">
    <source>
        <dbReference type="EMBL" id="MBB5598373.1"/>
    </source>
</evidence>